<keyword evidence="4" id="KW-1003">Cell membrane</keyword>
<comment type="similarity">
    <text evidence="2">Belongs to the autoinducer-2 exporter (AI-2E) (TC 2.A.86) family.</text>
</comment>
<feature type="transmembrane region" description="Helical" evidence="8">
    <location>
        <begin position="136"/>
        <end position="163"/>
    </location>
</feature>
<keyword evidence="6 8" id="KW-1133">Transmembrane helix</keyword>
<evidence type="ECO:0000256" key="8">
    <source>
        <dbReference type="SAM" id="Phobius"/>
    </source>
</evidence>
<organism evidence="9 10">
    <name type="scientific">Wolbachia pipientis</name>
    <dbReference type="NCBI Taxonomy" id="955"/>
    <lineage>
        <taxon>Bacteria</taxon>
        <taxon>Pseudomonadati</taxon>
        <taxon>Pseudomonadota</taxon>
        <taxon>Alphaproteobacteria</taxon>
        <taxon>Rickettsiales</taxon>
        <taxon>Anaplasmataceae</taxon>
        <taxon>Wolbachieae</taxon>
        <taxon>Wolbachia</taxon>
    </lineage>
</organism>
<dbReference type="Pfam" id="PF01594">
    <property type="entry name" value="AI-2E_transport"/>
    <property type="match status" value="1"/>
</dbReference>
<feature type="transmembrane region" description="Helical" evidence="8">
    <location>
        <begin position="298"/>
        <end position="327"/>
    </location>
</feature>
<reference evidence="9 10" key="1">
    <citation type="submission" date="2016-09" db="EMBL/GenBank/DDBJ databases">
        <title>Genomic evidence for plant-parasitic nematodes as the earliest Wolbachia hosts.</title>
        <authorList>
            <person name="Brown A.M."/>
            <person name="Wasala S.K."/>
            <person name="Howe D.K."/>
            <person name="Peetz A.B."/>
            <person name="Zasada I.A."/>
            <person name="Denver D.R."/>
        </authorList>
    </citation>
    <scope>NUCLEOTIDE SEQUENCE [LARGE SCALE GENOMIC DNA]</scope>
    <source>
        <strain evidence="10">wPpe</strain>
    </source>
</reference>
<evidence type="ECO:0000256" key="6">
    <source>
        <dbReference type="ARBA" id="ARBA00022989"/>
    </source>
</evidence>
<protein>
    <submittedName>
        <fullName evidence="9">AI-2E family transporter</fullName>
    </submittedName>
</protein>
<proteinExistence type="inferred from homology"/>
<dbReference type="GO" id="GO:0055085">
    <property type="term" value="P:transmembrane transport"/>
    <property type="evidence" value="ECO:0007669"/>
    <property type="project" value="TreeGrafter"/>
</dbReference>
<dbReference type="GO" id="GO:0005886">
    <property type="term" value="C:plasma membrane"/>
    <property type="evidence" value="ECO:0007669"/>
    <property type="project" value="UniProtKB-SubCell"/>
</dbReference>
<evidence type="ECO:0000256" key="3">
    <source>
        <dbReference type="ARBA" id="ARBA00022448"/>
    </source>
</evidence>
<dbReference type="Proteomes" id="UP000175679">
    <property type="component" value="Unassembled WGS sequence"/>
</dbReference>
<feature type="transmembrane region" description="Helical" evidence="8">
    <location>
        <begin position="7"/>
        <end position="36"/>
    </location>
</feature>
<dbReference type="EMBL" id="MJMG01000001">
    <property type="protein sequence ID" value="OEY87174.1"/>
    <property type="molecule type" value="Genomic_DNA"/>
</dbReference>
<evidence type="ECO:0000256" key="2">
    <source>
        <dbReference type="ARBA" id="ARBA00009773"/>
    </source>
</evidence>
<evidence type="ECO:0000256" key="4">
    <source>
        <dbReference type="ARBA" id="ARBA00022475"/>
    </source>
</evidence>
<comment type="subcellular location">
    <subcellularLocation>
        <location evidence="1">Cell membrane</location>
        <topology evidence="1">Multi-pass membrane protein</topology>
    </subcellularLocation>
</comment>
<evidence type="ECO:0000256" key="7">
    <source>
        <dbReference type="ARBA" id="ARBA00023136"/>
    </source>
</evidence>
<gene>
    <name evidence="9" type="ORF">BIY23_01725</name>
</gene>
<keyword evidence="3" id="KW-0813">Transport</keyword>
<evidence type="ECO:0000256" key="1">
    <source>
        <dbReference type="ARBA" id="ARBA00004651"/>
    </source>
</evidence>
<dbReference type="RefSeq" id="WP_070064823.1">
    <property type="nucleotide sequence ID" value="NZ_MJMG01000001.1"/>
</dbReference>
<feature type="transmembrane region" description="Helical" evidence="8">
    <location>
        <begin position="259"/>
        <end position="278"/>
    </location>
</feature>
<comment type="caution">
    <text evidence="9">The sequence shown here is derived from an EMBL/GenBank/DDBJ whole genome shotgun (WGS) entry which is preliminary data.</text>
</comment>
<feature type="transmembrane region" description="Helical" evidence="8">
    <location>
        <begin position="204"/>
        <end position="221"/>
    </location>
</feature>
<feature type="transmembrane region" description="Helical" evidence="8">
    <location>
        <begin position="227"/>
        <end position="247"/>
    </location>
</feature>
<evidence type="ECO:0000313" key="10">
    <source>
        <dbReference type="Proteomes" id="UP000175679"/>
    </source>
</evidence>
<dbReference type="PANTHER" id="PTHR21716:SF53">
    <property type="entry name" value="PERMEASE PERM-RELATED"/>
    <property type="match status" value="1"/>
</dbReference>
<dbReference type="AlphaFoldDB" id="A0A1E7QLS7"/>
<dbReference type="OrthoDB" id="5792512at2"/>
<feature type="transmembrane region" description="Helical" evidence="8">
    <location>
        <begin position="51"/>
        <end position="76"/>
    </location>
</feature>
<keyword evidence="10" id="KW-1185">Reference proteome</keyword>
<dbReference type="PANTHER" id="PTHR21716">
    <property type="entry name" value="TRANSMEMBRANE PROTEIN"/>
    <property type="match status" value="1"/>
</dbReference>
<accession>A0A1E7QLS7</accession>
<keyword evidence="7 8" id="KW-0472">Membrane</keyword>
<evidence type="ECO:0000256" key="5">
    <source>
        <dbReference type="ARBA" id="ARBA00022692"/>
    </source>
</evidence>
<keyword evidence="5 8" id="KW-0812">Transmembrane</keyword>
<evidence type="ECO:0000313" key="9">
    <source>
        <dbReference type="EMBL" id="OEY87174.1"/>
    </source>
</evidence>
<sequence>MQKRYIVICLILLFTIILLHPIIFPCLIASIAAYLLNPLVSRLEKFKISRLYSVILVTFLLLLIFILSITLVLPIICAQVTSILDFLIKKVPSLESILILPILEFFNINLDINYFFEEIFKSYTTYLIDALKVVNNLMLGVLSSSLNFISLIVITPVIFFYVLRDWPSIIEQVNKLIPIPYKKNVAYFFVKVDSMIFSYLKGQINVCIIMMIFYSITLSILKLKHAIVIAILSGTLTFVPYIGPLIYSTIGFLSAITQFSGWFESIIVLLLFLTGQLLDSYILTPLLIGKKINIHPAIIIFGITICASYFGFIGILLFIPIVSIFIVSTELVVNKYRKSEFYKSG</sequence>
<dbReference type="InterPro" id="IPR002549">
    <property type="entry name" value="AI-2E-like"/>
</dbReference>
<name>A0A1E7QLS7_WOLPI</name>